<feature type="region of interest" description="Disordered" evidence="1">
    <location>
        <begin position="281"/>
        <end position="306"/>
    </location>
</feature>
<dbReference type="Gene3D" id="1.40.20.10">
    <property type="entry name" value="CHAD domain"/>
    <property type="match status" value="1"/>
</dbReference>
<accession>A0ABR9CX99</accession>
<name>A0ABR9CX99_9GAMM</name>
<dbReference type="RefSeq" id="WP_192373724.1">
    <property type="nucleotide sequence ID" value="NZ_CAJHIV010000001.1"/>
</dbReference>
<organism evidence="3 4">
    <name type="scientific">Methylomonas albis</name>
    <dbReference type="NCBI Taxonomy" id="1854563"/>
    <lineage>
        <taxon>Bacteria</taxon>
        <taxon>Pseudomonadati</taxon>
        <taxon>Pseudomonadota</taxon>
        <taxon>Gammaproteobacteria</taxon>
        <taxon>Methylococcales</taxon>
        <taxon>Methylococcaceae</taxon>
        <taxon>Methylomonas</taxon>
    </lineage>
</organism>
<dbReference type="PANTHER" id="PTHR39339">
    <property type="entry name" value="SLR1444 PROTEIN"/>
    <property type="match status" value="1"/>
</dbReference>
<evidence type="ECO:0000256" key="1">
    <source>
        <dbReference type="SAM" id="MobiDB-lite"/>
    </source>
</evidence>
<dbReference type="InterPro" id="IPR007899">
    <property type="entry name" value="CHAD_dom"/>
</dbReference>
<dbReference type="InterPro" id="IPR038186">
    <property type="entry name" value="CHAD_dom_sf"/>
</dbReference>
<reference evidence="3 4" key="1">
    <citation type="submission" date="2020-09" db="EMBL/GenBank/DDBJ databases">
        <title>Methylomonas albis sp. nov. and Methylomonas fluvii sp. nov.: Two cold-adapted methanotrophs from the River Elbe and an amended description of Methylovulum psychrotolerans strain Eb1.</title>
        <authorList>
            <person name="Bussmann I.K."/>
            <person name="Klings K.-W."/>
            <person name="Warnstedt J."/>
            <person name="Hoppert M."/>
            <person name="Saborowski A."/>
            <person name="Horn F."/>
            <person name="Liebner S."/>
        </authorList>
    </citation>
    <scope>NUCLEOTIDE SEQUENCE [LARGE SCALE GENOMIC DNA]</scope>
    <source>
        <strain evidence="3 4">EbA</strain>
    </source>
</reference>
<comment type="caution">
    <text evidence="3">The sequence shown here is derived from an EMBL/GenBank/DDBJ whole genome shotgun (WGS) entry which is preliminary data.</text>
</comment>
<dbReference type="EMBL" id="JACXSS010000001">
    <property type="protein sequence ID" value="MBD9355345.1"/>
    <property type="molecule type" value="Genomic_DNA"/>
</dbReference>
<protein>
    <submittedName>
        <fullName evidence="3">CHAD domain-containing protein</fullName>
    </submittedName>
</protein>
<feature type="domain" description="CHAD" evidence="2">
    <location>
        <begin position="12"/>
        <end position="261"/>
    </location>
</feature>
<dbReference type="Proteomes" id="UP000652176">
    <property type="component" value="Unassembled WGS sequence"/>
</dbReference>
<evidence type="ECO:0000313" key="4">
    <source>
        <dbReference type="Proteomes" id="UP000652176"/>
    </source>
</evidence>
<proteinExistence type="predicted"/>
<keyword evidence="4" id="KW-1185">Reference proteome</keyword>
<sequence length="306" mass="35596">MQKTGGKPLLEALEKHWRQYRKRLHACRQSANEDNVHELRVSTRRLLALIELLHVLGPQPTLLSIRKALKKQLDGFDELRDTQVMLFEAAKTLPILPELEPFLAHMHRCEQQLLKENQSFIASLYQPKLRRKLKKAGKRFKIQTADIDLQLALPTAIDQIYAAALSRYQELDPANLASIHHLRIAVKKWRYSLLAIQFTDSALAKIELNPLKNYLTRMGDIQNSVVMLQTLELFFQHQIPTEIERHYQRQQQVLIDSFMKCCSEILEFRQKTGNERNIAFESAPDNAKQSESNKPYQPNNNRTLEP</sequence>
<feature type="compositionally biased region" description="Polar residues" evidence="1">
    <location>
        <begin position="287"/>
        <end position="306"/>
    </location>
</feature>
<dbReference type="PANTHER" id="PTHR39339:SF1">
    <property type="entry name" value="CHAD DOMAIN-CONTAINING PROTEIN"/>
    <property type="match status" value="1"/>
</dbReference>
<dbReference type="SMART" id="SM00880">
    <property type="entry name" value="CHAD"/>
    <property type="match status" value="1"/>
</dbReference>
<dbReference type="Pfam" id="PF05235">
    <property type="entry name" value="CHAD"/>
    <property type="match status" value="1"/>
</dbReference>
<evidence type="ECO:0000313" key="3">
    <source>
        <dbReference type="EMBL" id="MBD9355345.1"/>
    </source>
</evidence>
<gene>
    <name evidence="3" type="ORF">IE877_05535</name>
</gene>
<evidence type="ECO:0000259" key="2">
    <source>
        <dbReference type="SMART" id="SM00880"/>
    </source>
</evidence>